<name>A0A0M3ILI4_ASCLU</name>
<keyword evidence="1" id="KW-1185">Reference proteome</keyword>
<protein>
    <submittedName>
        <fullName evidence="2">Transposase</fullName>
    </submittedName>
</protein>
<proteinExistence type="predicted"/>
<accession>A0A0M3ILI4</accession>
<reference evidence="2" key="1">
    <citation type="submission" date="2017-02" db="UniProtKB">
        <authorList>
            <consortium name="WormBaseParasite"/>
        </authorList>
    </citation>
    <scope>IDENTIFICATION</scope>
</reference>
<dbReference type="AlphaFoldDB" id="A0A0M3ILI4"/>
<organism evidence="1 2">
    <name type="scientific">Ascaris lumbricoides</name>
    <name type="common">Giant roundworm</name>
    <dbReference type="NCBI Taxonomy" id="6252"/>
    <lineage>
        <taxon>Eukaryota</taxon>
        <taxon>Metazoa</taxon>
        <taxon>Ecdysozoa</taxon>
        <taxon>Nematoda</taxon>
        <taxon>Chromadorea</taxon>
        <taxon>Rhabditida</taxon>
        <taxon>Spirurina</taxon>
        <taxon>Ascaridomorpha</taxon>
        <taxon>Ascaridoidea</taxon>
        <taxon>Ascarididae</taxon>
        <taxon>Ascaris</taxon>
    </lineage>
</organism>
<dbReference type="WBParaSite" id="ALUE_0001961201-mRNA-1">
    <property type="protein sequence ID" value="ALUE_0001961201-mRNA-1"/>
    <property type="gene ID" value="ALUE_0001961201"/>
</dbReference>
<dbReference type="Proteomes" id="UP000036681">
    <property type="component" value="Unplaced"/>
</dbReference>
<evidence type="ECO:0000313" key="1">
    <source>
        <dbReference type="Proteomes" id="UP000036681"/>
    </source>
</evidence>
<evidence type="ECO:0000313" key="2">
    <source>
        <dbReference type="WBParaSite" id="ALUE_0001961201-mRNA-1"/>
    </source>
</evidence>
<sequence>MKIRRTACSLGISVLSEQLNFNMDTTDTMIVLLILKNRFS</sequence>